<proteinExistence type="predicted"/>
<feature type="signal peptide" evidence="1">
    <location>
        <begin position="1"/>
        <end position="23"/>
    </location>
</feature>
<keyword evidence="1" id="KW-0732">Signal</keyword>
<dbReference type="RefSeq" id="WP_144358188.1">
    <property type="nucleotide sequence ID" value="NZ_VMNH01000005.1"/>
</dbReference>
<comment type="caution">
    <text evidence="2">The sequence shown here is derived from an EMBL/GenBank/DDBJ whole genome shotgun (WGS) entry which is preliminary data.</text>
</comment>
<dbReference type="Pfam" id="PF05494">
    <property type="entry name" value="MlaC"/>
    <property type="match status" value="1"/>
</dbReference>
<dbReference type="InterPro" id="IPR008869">
    <property type="entry name" value="MlaC/ttg2D"/>
</dbReference>
<reference evidence="2 3" key="1">
    <citation type="submission" date="2019-07" db="EMBL/GenBank/DDBJ databases">
        <title>The pathways for chlorine oxyanion respiration interact through the shared metabolite chlorate.</title>
        <authorList>
            <person name="Barnum T.P."/>
            <person name="Cheng Y."/>
            <person name="Hill K.A."/>
            <person name="Lucas L.N."/>
            <person name="Carlson H.K."/>
            <person name="Coates J.D."/>
        </authorList>
    </citation>
    <scope>NUCLEOTIDE SEQUENCE [LARGE SCALE GENOMIC DNA]</scope>
    <source>
        <strain evidence="2 3">BK-1</strain>
    </source>
</reference>
<dbReference type="EMBL" id="VMNH01000005">
    <property type="protein sequence ID" value="TVO77059.1"/>
    <property type="molecule type" value="Genomic_DNA"/>
</dbReference>
<keyword evidence="3" id="KW-1185">Reference proteome</keyword>
<name>A0A557SI47_9GAMM</name>
<evidence type="ECO:0000313" key="3">
    <source>
        <dbReference type="Proteomes" id="UP000316649"/>
    </source>
</evidence>
<dbReference type="PANTHER" id="PTHR36573:SF1">
    <property type="entry name" value="INTERMEMBRANE PHOSPHOLIPID TRANSPORT SYSTEM BINDING PROTEIN MLAC"/>
    <property type="match status" value="1"/>
</dbReference>
<protein>
    <submittedName>
        <fullName evidence="2">ABC transporter substrate-binding protein</fullName>
    </submittedName>
</protein>
<dbReference type="InterPro" id="IPR042245">
    <property type="entry name" value="Tgt2/MlaC_sf"/>
</dbReference>
<accession>A0A557SI47</accession>
<organism evidence="2 3">
    <name type="scientific">Sedimenticola selenatireducens</name>
    <dbReference type="NCBI Taxonomy" id="191960"/>
    <lineage>
        <taxon>Bacteria</taxon>
        <taxon>Pseudomonadati</taxon>
        <taxon>Pseudomonadota</taxon>
        <taxon>Gammaproteobacteria</taxon>
        <taxon>Chromatiales</taxon>
        <taxon>Sedimenticolaceae</taxon>
        <taxon>Sedimenticola</taxon>
    </lineage>
</organism>
<dbReference type="PIRSF" id="PIRSF004649">
    <property type="entry name" value="MlaC"/>
    <property type="match status" value="1"/>
</dbReference>
<gene>
    <name evidence="2" type="ORF">FHP88_06450</name>
</gene>
<evidence type="ECO:0000256" key="1">
    <source>
        <dbReference type="SAM" id="SignalP"/>
    </source>
</evidence>
<evidence type="ECO:0000313" key="2">
    <source>
        <dbReference type="EMBL" id="TVO77059.1"/>
    </source>
</evidence>
<dbReference type="Proteomes" id="UP000316649">
    <property type="component" value="Unassembled WGS sequence"/>
</dbReference>
<dbReference type="Gene3D" id="3.10.450.710">
    <property type="entry name" value="Tgt2/MlaC"/>
    <property type="match status" value="1"/>
</dbReference>
<feature type="chain" id="PRO_5022138407" evidence="1">
    <location>
        <begin position="24"/>
        <end position="202"/>
    </location>
</feature>
<dbReference type="OrthoDB" id="9787053at2"/>
<dbReference type="PANTHER" id="PTHR36573">
    <property type="entry name" value="INTERMEMBRANE PHOSPHOLIPID TRANSPORT SYSTEM BINDING PROTEIN MLAC"/>
    <property type="match status" value="1"/>
</dbReference>
<dbReference type="AlphaFoldDB" id="A0A557SI47"/>
<sequence length="202" mass="23182">MNKRCFIWIGLLVLLLHAGAAFSAVMPEQVVRQTSDQILGELLSRKQELQASPGKIYDLVEYIVLPRFDFQRMSQLVLGKYWPRAKPEEKEAFINAFRQLLVRTYATALLNYSGEEIVYLPGRHESAGDDATVNTEVKASGALPIPIDYRLYMKGEEWMVYDVSIDGISLVSNYRTSFASQIRRYKLSGLIEKLEQRNQQRN</sequence>